<feature type="compositionally biased region" description="Polar residues" evidence="1">
    <location>
        <begin position="817"/>
        <end position="869"/>
    </location>
</feature>
<dbReference type="GeneID" id="5547832"/>
<feature type="compositionally biased region" description="Basic and acidic residues" evidence="1">
    <location>
        <begin position="629"/>
        <end position="694"/>
    </location>
</feature>
<feature type="compositionally biased region" description="Polar residues" evidence="1">
    <location>
        <begin position="496"/>
        <end position="507"/>
    </location>
</feature>
<dbReference type="GO" id="GO:1902570">
    <property type="term" value="P:protein localization to nucleolus"/>
    <property type="evidence" value="ECO:0007669"/>
    <property type="project" value="EnsemblFungi"/>
</dbReference>
<dbReference type="Pfam" id="PF10407">
    <property type="entry name" value="Cytokin_check_N"/>
    <property type="match status" value="1"/>
</dbReference>
<dbReference type="Proteomes" id="UP000000267">
    <property type="component" value="Unassembled WGS sequence"/>
</dbReference>
<feature type="region of interest" description="Disordered" evidence="1">
    <location>
        <begin position="558"/>
        <end position="616"/>
    </location>
</feature>
<gene>
    <name evidence="3" type="ORF">Kpol_1018p1</name>
</gene>
<dbReference type="HOGENOM" id="CLU_004459_0_0_1"/>
<feature type="compositionally biased region" description="Basic and acidic residues" evidence="1">
    <location>
        <begin position="426"/>
        <end position="435"/>
    </location>
</feature>
<feature type="region of interest" description="Disordered" evidence="1">
    <location>
        <begin position="266"/>
        <end position="294"/>
    </location>
</feature>
<protein>
    <recommendedName>
        <fullName evidence="2">Nucleolar protein Dnt1-like N-terminal domain-containing protein</fullName>
    </recommendedName>
</protein>
<dbReference type="AlphaFoldDB" id="A7TDK4"/>
<evidence type="ECO:0000313" key="4">
    <source>
        <dbReference type="Proteomes" id="UP000000267"/>
    </source>
</evidence>
<sequence length="987" mass="109012">MYKLQIELVPPSVQNTNGQSLSRVPLFSSIPQSRLGSLQSTNGLIANDNDQSLMSIQLPTSQINLPNYFSSSYNNNAKKFLHFTKSINNLYELSEEILNKCEKMYPNLVNDIEIISLQDSNSCDLDPDFIVKDVFNLDNTVRVILKNELGSDEVDDNISPYGSLKRKKLNNGTAQSNGSQQLNVIKKRPSAQLMKNTTNNTLRISTPLAHQIYPQPLSNFNQDKDNDEDNEDAGNRSFLPPPAQPQSPAIRISSVFDSKRIITSAENSDTVSKSETVDPNKSKQQRFLSGTPIIPTMTPNRVILSGQRVISEQSNNLNNRLFASEDNSRKIVQTPRITSGMLTIPEPKISEVEKILKEGPASPSSLLPAKPNRIPMKSRPSIDENLAVSDESSSNENEVIAKLEHYSNQDKKDIFKQPISSSSPKDSQRISSLEERIKQKTAFNVIGGTDSRRINTFSDNEIEEDGGELEKEINFAGNIGISKMKPTYPDNGYEQNQNSANVGNENISGEDDEEDVGNDTVRISRPNSRMRSSIEGLSASKSEVFAYKNILDDHLLGDSRQTSLEPTSAVEENDMDKNNAIPVPSTPLNKTDSSSIQFSQTQSGSKSAKQEEAKRIRAEKLAQREAAKVARLEEANRKKAEREAARKAKQEELLRKKAEREAEKKAKLEARGAAKIARQEELAKKRSQKSKENTPETESSEAQKQESTKNNSEEESDNTKERTSEMSSESSKNKLETEKDNEKANPIQTVVPPKPRVPVGLMTQIMDKKSESSSDSSSSEESSDEEDEEASSDEETSNNSKKSRRIVVDTPKGPISTRATLSNNVAIEHVPQSTQISENDQEKSATIQNESVPIRTSTTQSSGKTSPTKVKTMLQGLPPKTRPSLSSLSDLVSRGVPEVREKNFKLLASKQQQNLSKIQSEEESSESSDAIENSNSSDSSDSSDSDSDSSDDDNGYISIKSASQKLGKKKKVSGGFASLIEDSKRKS</sequence>
<dbReference type="InterPro" id="IPR043185">
    <property type="entry name" value="Net1/Tof2"/>
</dbReference>
<proteinExistence type="predicted"/>
<dbReference type="PhylomeDB" id="A7TDK4"/>
<dbReference type="GO" id="GO:0004864">
    <property type="term" value="F:protein phosphatase inhibitor activity"/>
    <property type="evidence" value="ECO:0007669"/>
    <property type="project" value="EnsemblFungi"/>
</dbReference>
<dbReference type="InParanoid" id="A7TDK4"/>
<feature type="region of interest" description="Disordered" evidence="1">
    <location>
        <begin position="360"/>
        <end position="380"/>
    </location>
</feature>
<feature type="compositionally biased region" description="Basic and acidic residues" evidence="1">
    <location>
        <begin position="731"/>
        <end position="743"/>
    </location>
</feature>
<dbReference type="GO" id="GO:0030869">
    <property type="term" value="C:RENT complex"/>
    <property type="evidence" value="ECO:0007669"/>
    <property type="project" value="EnsemblFungi"/>
</dbReference>
<feature type="domain" description="Nucleolar protein Dnt1-like N-terminal" evidence="2">
    <location>
        <begin position="78"/>
        <end position="148"/>
    </location>
</feature>
<evidence type="ECO:0000259" key="2">
    <source>
        <dbReference type="Pfam" id="PF10407"/>
    </source>
</evidence>
<dbReference type="STRING" id="436907.A7TDK4"/>
<dbReference type="GO" id="GO:1904751">
    <property type="term" value="P:positive regulation of protein localization to nucleolus"/>
    <property type="evidence" value="ECO:0007669"/>
    <property type="project" value="EnsemblFungi"/>
</dbReference>
<feature type="region of interest" description="Disordered" evidence="1">
    <location>
        <begin position="213"/>
        <end position="250"/>
    </location>
</feature>
<feature type="compositionally biased region" description="Acidic residues" evidence="1">
    <location>
        <begin position="508"/>
        <end position="517"/>
    </location>
</feature>
<accession>A7TDK4</accession>
<dbReference type="OrthoDB" id="6365676at2759"/>
<keyword evidence="4" id="KW-1185">Reference proteome</keyword>
<feature type="compositionally biased region" description="Acidic residues" evidence="1">
    <location>
        <begin position="781"/>
        <end position="796"/>
    </location>
</feature>
<evidence type="ECO:0000256" key="1">
    <source>
        <dbReference type="SAM" id="MobiDB-lite"/>
    </source>
</evidence>
<dbReference type="OMA" id="KCEKMYP"/>
<dbReference type="GO" id="GO:0000183">
    <property type="term" value="P:rDNA heterochromatin formation"/>
    <property type="evidence" value="ECO:0007669"/>
    <property type="project" value="EnsemblFungi"/>
</dbReference>
<dbReference type="PANTHER" id="PTHR28196:SF1">
    <property type="entry name" value="NUCLEOLAR PROTEIN NET1-RELATED"/>
    <property type="match status" value="1"/>
</dbReference>
<organism evidence="4">
    <name type="scientific">Vanderwaltozyma polyspora (strain ATCC 22028 / DSM 70294 / BCRC 21397 / CBS 2163 / NBRC 10782 / NRRL Y-8283 / UCD 57-17)</name>
    <name type="common">Kluyveromyces polysporus</name>
    <dbReference type="NCBI Taxonomy" id="436907"/>
    <lineage>
        <taxon>Eukaryota</taxon>
        <taxon>Fungi</taxon>
        <taxon>Dikarya</taxon>
        <taxon>Ascomycota</taxon>
        <taxon>Saccharomycotina</taxon>
        <taxon>Saccharomycetes</taxon>
        <taxon>Saccharomycetales</taxon>
        <taxon>Saccharomycetaceae</taxon>
        <taxon>Vanderwaltozyma</taxon>
    </lineage>
</organism>
<feature type="compositionally biased region" description="Polar residues" evidence="1">
    <location>
        <begin position="586"/>
        <end position="607"/>
    </location>
</feature>
<dbReference type="KEGG" id="vpo:Kpol_1018p1"/>
<dbReference type="eggNOG" id="ENOG502QW4V">
    <property type="taxonomic scope" value="Eukaryota"/>
</dbReference>
<name>A7TDK4_VANPO</name>
<feature type="compositionally biased region" description="Acidic residues" evidence="1">
    <location>
        <begin position="941"/>
        <end position="954"/>
    </location>
</feature>
<dbReference type="InterPro" id="IPR018844">
    <property type="entry name" value="Dnt1-like_N"/>
</dbReference>
<evidence type="ECO:0000313" key="3">
    <source>
        <dbReference type="EMBL" id="EDO19474.1"/>
    </source>
</evidence>
<reference evidence="3 4" key="1">
    <citation type="journal article" date="2007" name="Proc. Natl. Acad. Sci. U.S.A.">
        <title>Independent sorting-out of thousands of duplicated gene pairs in two yeast species descended from a whole-genome duplication.</title>
        <authorList>
            <person name="Scannell D.R."/>
            <person name="Frank A.C."/>
            <person name="Conant G.C."/>
            <person name="Byrne K.P."/>
            <person name="Woolfit M."/>
            <person name="Wolfe K.H."/>
        </authorList>
    </citation>
    <scope>NUCLEOTIDE SEQUENCE [LARGE SCALE GENOMIC DNA]</scope>
    <source>
        <strain evidence="4">ATCC 22028 / DSM 70294 / BCRC 21397 / CBS 2163 / NBRC 10782 / NRRL Y-8283 / UCD 57-17</strain>
    </source>
</reference>
<feature type="region of interest" description="Disordered" evidence="1">
    <location>
        <begin position="496"/>
        <end position="525"/>
    </location>
</feature>
<dbReference type="GO" id="GO:0000182">
    <property type="term" value="F:rDNA binding"/>
    <property type="evidence" value="ECO:0007669"/>
    <property type="project" value="EnsemblFungi"/>
</dbReference>
<feature type="compositionally biased region" description="Low complexity" evidence="1">
    <location>
        <begin position="927"/>
        <end position="940"/>
    </location>
</feature>
<dbReference type="RefSeq" id="XP_001647332.1">
    <property type="nucleotide sequence ID" value="XM_001647282.1"/>
</dbReference>
<dbReference type="PANTHER" id="PTHR28196">
    <property type="entry name" value="NUCLEOLAR PROTEIN NET1-RELATED"/>
    <property type="match status" value="1"/>
</dbReference>
<dbReference type="EMBL" id="DS480378">
    <property type="protein sequence ID" value="EDO19474.1"/>
    <property type="molecule type" value="Genomic_DNA"/>
</dbReference>
<feature type="compositionally biased region" description="Low complexity" evidence="1">
    <location>
        <begin position="360"/>
        <end position="369"/>
    </location>
</feature>
<feature type="region of interest" description="Disordered" evidence="1">
    <location>
        <begin position="629"/>
        <end position="891"/>
    </location>
</feature>
<feature type="region of interest" description="Disordered" evidence="1">
    <location>
        <begin position="910"/>
        <end position="987"/>
    </location>
</feature>
<feature type="region of interest" description="Disordered" evidence="1">
    <location>
        <begin position="411"/>
        <end position="435"/>
    </location>
</feature>
<dbReference type="GO" id="GO:0001100">
    <property type="term" value="P:negative regulation of exit from mitosis"/>
    <property type="evidence" value="ECO:0007669"/>
    <property type="project" value="EnsemblFungi"/>
</dbReference>